<accession>A0A1T4QRC1</accession>
<evidence type="ECO:0000256" key="1">
    <source>
        <dbReference type="SAM" id="Phobius"/>
    </source>
</evidence>
<organism evidence="3 4">
    <name type="scientific">Carboxydocella sporoproducens DSM 16521</name>
    <dbReference type="NCBI Taxonomy" id="1121270"/>
    <lineage>
        <taxon>Bacteria</taxon>
        <taxon>Bacillati</taxon>
        <taxon>Bacillota</taxon>
        <taxon>Clostridia</taxon>
        <taxon>Eubacteriales</taxon>
        <taxon>Clostridiales Family XVI. Incertae Sedis</taxon>
        <taxon>Carboxydocella</taxon>
    </lineage>
</organism>
<dbReference type="AlphaFoldDB" id="A0A1T4QRC1"/>
<feature type="transmembrane region" description="Helical" evidence="1">
    <location>
        <begin position="295"/>
        <end position="314"/>
    </location>
</feature>
<dbReference type="RefSeq" id="WP_078665805.1">
    <property type="nucleotide sequence ID" value="NZ_FUXM01000021.1"/>
</dbReference>
<name>A0A1T4QRC1_9FIRM</name>
<reference evidence="4" key="1">
    <citation type="submission" date="2017-02" db="EMBL/GenBank/DDBJ databases">
        <authorList>
            <person name="Varghese N."/>
            <person name="Submissions S."/>
        </authorList>
    </citation>
    <scope>NUCLEOTIDE SEQUENCE [LARGE SCALE GENOMIC DNA]</scope>
    <source>
        <strain evidence="4">DSM 16521</strain>
    </source>
</reference>
<keyword evidence="1" id="KW-0812">Transmembrane</keyword>
<feature type="chain" id="PRO_5012459329" evidence="2">
    <location>
        <begin position="25"/>
        <end position="326"/>
    </location>
</feature>
<sequence>MLRNKTGLFVLLLLYLALAQPVLANPPDEEKRQAEERRLQHTIIIDITGDSKKISNLSAVRALAGEGIWLQIPDPDNVRDMKPAAELQAYLYLADSLYSNQEATQAYDKIVQDASEEILNRAKVSWAAEKPEFLKVQLVASSQHLSRLNKQLLNLYGSIYQAGVWPGTLLVINIKDSSNYLSIWKGPGLMPRDQSLILPGEIYNQVLEAWVNRRLSSPPLPSLALGQNSELRLWQKEISLWQQSLARVYEMLAEKEKVIRDNETTIKNIATQQANWQQRERELHNRLTKNLRQILFWRGVAGALIILSVLLLIVEYRILRKRYLLF</sequence>
<evidence type="ECO:0000313" key="4">
    <source>
        <dbReference type="Proteomes" id="UP000189933"/>
    </source>
</evidence>
<keyword evidence="1" id="KW-0472">Membrane</keyword>
<feature type="signal peptide" evidence="2">
    <location>
        <begin position="1"/>
        <end position="24"/>
    </location>
</feature>
<dbReference type="EMBL" id="FUXM01000021">
    <property type="protein sequence ID" value="SKA06245.1"/>
    <property type="molecule type" value="Genomic_DNA"/>
</dbReference>
<keyword evidence="4" id="KW-1185">Reference proteome</keyword>
<dbReference type="Proteomes" id="UP000189933">
    <property type="component" value="Unassembled WGS sequence"/>
</dbReference>
<proteinExistence type="predicted"/>
<keyword evidence="2" id="KW-0732">Signal</keyword>
<evidence type="ECO:0000256" key="2">
    <source>
        <dbReference type="SAM" id="SignalP"/>
    </source>
</evidence>
<protein>
    <submittedName>
        <fullName evidence="3">Uncharacterized protein</fullName>
    </submittedName>
</protein>
<keyword evidence="1" id="KW-1133">Transmembrane helix</keyword>
<gene>
    <name evidence="3" type="ORF">SAMN02745885_01763</name>
</gene>
<evidence type="ECO:0000313" key="3">
    <source>
        <dbReference type="EMBL" id="SKA06245.1"/>
    </source>
</evidence>